<sequence>MTARQVLYLQFQLPESVFSTFSQLARILLAVNRKI</sequence>
<dbReference type="WBParaSite" id="BTMF_0001081401-mRNA-1">
    <property type="protein sequence ID" value="BTMF_0001081401-mRNA-1"/>
    <property type="gene ID" value="BTMF_0001081401"/>
</dbReference>
<gene>
    <name evidence="1" type="ORF">BTMF_LOCUS8848</name>
</gene>
<evidence type="ECO:0000313" key="2">
    <source>
        <dbReference type="Proteomes" id="UP000280834"/>
    </source>
</evidence>
<evidence type="ECO:0000313" key="3">
    <source>
        <dbReference type="WBParaSite" id="BTMF_0001081401-mRNA-1"/>
    </source>
</evidence>
<evidence type="ECO:0000313" key="1">
    <source>
        <dbReference type="EMBL" id="VDO29653.1"/>
    </source>
</evidence>
<dbReference type="EMBL" id="UZAG01016625">
    <property type="protein sequence ID" value="VDO29653.1"/>
    <property type="molecule type" value="Genomic_DNA"/>
</dbReference>
<name>A0A0R3QSW2_9BILA</name>
<proteinExistence type="predicted"/>
<dbReference type="Proteomes" id="UP000280834">
    <property type="component" value="Unassembled WGS sequence"/>
</dbReference>
<reference evidence="3" key="1">
    <citation type="submission" date="2017-02" db="UniProtKB">
        <authorList>
            <consortium name="WormBaseParasite"/>
        </authorList>
    </citation>
    <scope>IDENTIFICATION</scope>
</reference>
<organism evidence="3">
    <name type="scientific">Brugia timori</name>
    <dbReference type="NCBI Taxonomy" id="42155"/>
    <lineage>
        <taxon>Eukaryota</taxon>
        <taxon>Metazoa</taxon>
        <taxon>Ecdysozoa</taxon>
        <taxon>Nematoda</taxon>
        <taxon>Chromadorea</taxon>
        <taxon>Rhabditida</taxon>
        <taxon>Spirurina</taxon>
        <taxon>Spiruromorpha</taxon>
        <taxon>Filarioidea</taxon>
        <taxon>Onchocercidae</taxon>
        <taxon>Brugia</taxon>
    </lineage>
</organism>
<accession>A0A0R3QSW2</accession>
<reference evidence="1 2" key="2">
    <citation type="submission" date="2018-11" db="EMBL/GenBank/DDBJ databases">
        <authorList>
            <consortium name="Pathogen Informatics"/>
        </authorList>
    </citation>
    <scope>NUCLEOTIDE SEQUENCE [LARGE SCALE GENOMIC DNA]</scope>
</reference>
<dbReference type="AlphaFoldDB" id="A0A0R3QSW2"/>
<keyword evidence="2" id="KW-1185">Reference proteome</keyword>
<protein>
    <submittedName>
        <fullName evidence="3">Transposase</fullName>
    </submittedName>
</protein>